<sequence>MKKYEINEGFHVRVMAARHELSLTQSELAKRTGVSQRQIAAYEGHESRPRTNVLIKLAEALGTTPEWLATGDGLSGIKNISGFTDKVTKIPIIPIDRVSEWVVTMSPIYITDEFHPAKYEVSSLAFAVKIRDPAMEISANDSISFSSEPIVIFEPLLDAHDQDYVLAFANGEYVFRRLFKGLTTSSLVPNDRRYPSETVSNNDIEDKKIMIFPAIAVEFQLPAFSRTSKMFDIDSFDD</sequence>
<dbReference type="SUPFAM" id="SSF47413">
    <property type="entry name" value="lambda repressor-like DNA-binding domains"/>
    <property type="match status" value="1"/>
</dbReference>
<name>A0ABX6JQU2_9GAMM</name>
<dbReference type="InterPro" id="IPR010982">
    <property type="entry name" value="Lambda_DNA-bd_dom_sf"/>
</dbReference>
<dbReference type="InterPro" id="IPR036286">
    <property type="entry name" value="LexA/Signal_pep-like_sf"/>
</dbReference>
<dbReference type="Proteomes" id="UP000501338">
    <property type="component" value="Chromosome"/>
</dbReference>
<keyword evidence="3" id="KW-1185">Reference proteome</keyword>
<accession>A0ABX6JQU2</accession>
<dbReference type="SMART" id="SM00530">
    <property type="entry name" value="HTH_XRE"/>
    <property type="match status" value="1"/>
</dbReference>
<dbReference type="SUPFAM" id="SSF51306">
    <property type="entry name" value="LexA/Signal peptidase"/>
    <property type="match status" value="1"/>
</dbReference>
<organism evidence="2 3">
    <name type="scientific">Proteus terrae subsp. cibarius</name>
    <dbReference type="NCBI Taxonomy" id="626774"/>
    <lineage>
        <taxon>Bacteria</taxon>
        <taxon>Pseudomonadati</taxon>
        <taxon>Pseudomonadota</taxon>
        <taxon>Gammaproteobacteria</taxon>
        <taxon>Enterobacterales</taxon>
        <taxon>Morganellaceae</taxon>
        <taxon>Proteus</taxon>
    </lineage>
</organism>
<dbReference type="EMBL" id="CP047340">
    <property type="protein sequence ID" value="QIF90170.1"/>
    <property type="molecule type" value="Genomic_DNA"/>
</dbReference>
<reference evidence="2 3" key="1">
    <citation type="submission" date="2020-01" db="EMBL/GenBank/DDBJ databases">
        <title>The genomic epidemiology of tigecycline resistance gene tet(X) variants in a swine farm in China.</title>
        <authorList>
            <person name="Peng K."/>
            <person name="Li R."/>
        </authorList>
    </citation>
    <scope>NUCLEOTIDE SEQUENCE [LARGE SCALE GENOMIC DNA]</scope>
    <source>
        <strain evidence="2 3">ZF1</strain>
    </source>
</reference>
<evidence type="ECO:0000259" key="1">
    <source>
        <dbReference type="PROSITE" id="PS50943"/>
    </source>
</evidence>
<evidence type="ECO:0000313" key="3">
    <source>
        <dbReference type="Proteomes" id="UP000501338"/>
    </source>
</evidence>
<feature type="domain" description="HTH cro/C1-type" evidence="1">
    <location>
        <begin position="16"/>
        <end position="68"/>
    </location>
</feature>
<dbReference type="Gene3D" id="2.10.109.10">
    <property type="entry name" value="Umud Fragment, subunit A"/>
    <property type="match status" value="1"/>
</dbReference>
<dbReference type="RefSeq" id="WP_156733310.1">
    <property type="nucleotide sequence ID" value="NZ_CP045008.1"/>
</dbReference>
<evidence type="ECO:0000313" key="2">
    <source>
        <dbReference type="EMBL" id="QIF90170.1"/>
    </source>
</evidence>
<gene>
    <name evidence="2" type="ORF">GTH23_09005</name>
</gene>
<dbReference type="Pfam" id="PF01381">
    <property type="entry name" value="HTH_3"/>
    <property type="match status" value="1"/>
</dbReference>
<dbReference type="Pfam" id="PF00717">
    <property type="entry name" value="Peptidase_S24"/>
    <property type="match status" value="1"/>
</dbReference>
<dbReference type="CDD" id="cd00093">
    <property type="entry name" value="HTH_XRE"/>
    <property type="match status" value="1"/>
</dbReference>
<dbReference type="Gene3D" id="1.10.260.40">
    <property type="entry name" value="lambda repressor-like DNA-binding domains"/>
    <property type="match status" value="1"/>
</dbReference>
<dbReference type="InterPro" id="IPR001387">
    <property type="entry name" value="Cro/C1-type_HTH"/>
</dbReference>
<dbReference type="PROSITE" id="PS50943">
    <property type="entry name" value="HTH_CROC1"/>
    <property type="match status" value="1"/>
</dbReference>
<proteinExistence type="predicted"/>
<dbReference type="InterPro" id="IPR015927">
    <property type="entry name" value="Peptidase_S24_S26A/B/C"/>
</dbReference>
<protein>
    <submittedName>
        <fullName evidence="2">Helix-turn-helix domain-containing protein</fullName>
    </submittedName>
</protein>